<dbReference type="Proteomes" id="UP000273145">
    <property type="component" value="Chromosome"/>
</dbReference>
<feature type="transmembrane region" description="Helical" evidence="1">
    <location>
        <begin position="7"/>
        <end position="28"/>
    </location>
</feature>
<feature type="transmembrane region" description="Helical" evidence="1">
    <location>
        <begin position="89"/>
        <end position="107"/>
    </location>
</feature>
<reference evidence="2 3" key="1">
    <citation type="submission" date="2018-11" db="EMBL/GenBank/DDBJ databases">
        <title>Genome sequencing of Paenibacillus lentus DSM25539(T).</title>
        <authorList>
            <person name="Kook J.-K."/>
            <person name="Park S.-N."/>
            <person name="Lim Y.K."/>
        </authorList>
    </citation>
    <scope>NUCLEOTIDE SEQUENCE [LARGE SCALE GENOMIC DNA]</scope>
    <source>
        <strain evidence="2 3">DSM 25539</strain>
    </source>
</reference>
<accession>A0A3S8RVI7</accession>
<dbReference type="KEGG" id="plen:EIM92_12440"/>
<feature type="transmembrane region" description="Helical" evidence="1">
    <location>
        <begin position="34"/>
        <end position="53"/>
    </location>
</feature>
<name>A0A3S8RVI7_9BACL</name>
<dbReference type="OrthoDB" id="2695971at2"/>
<sequence length="165" mass="18620">MSDNNKLMTGIMILAAGIIILLGKWGVFSFLGKALWPLILLIPGILLHIWVFARRGSSELLLPAGILVVYSILFFIGIIWGWTFLFYNMWPAFILGISIGLFEYYAYAPQRQNGMLLMAVVLGALSIILLGWSMFSFSFVYLLAILLMAVGIWLIVSRGNNRRIW</sequence>
<feature type="transmembrane region" description="Helical" evidence="1">
    <location>
        <begin position="114"/>
        <end position="132"/>
    </location>
</feature>
<evidence type="ECO:0008006" key="4">
    <source>
        <dbReference type="Google" id="ProtNLM"/>
    </source>
</evidence>
<feature type="transmembrane region" description="Helical" evidence="1">
    <location>
        <begin position="138"/>
        <end position="156"/>
    </location>
</feature>
<dbReference type="EMBL" id="CP034248">
    <property type="protein sequence ID" value="AZK46860.1"/>
    <property type="molecule type" value="Genomic_DNA"/>
</dbReference>
<feature type="transmembrane region" description="Helical" evidence="1">
    <location>
        <begin position="60"/>
        <end position="83"/>
    </location>
</feature>
<keyword evidence="3" id="KW-1185">Reference proteome</keyword>
<evidence type="ECO:0000313" key="3">
    <source>
        <dbReference type="Proteomes" id="UP000273145"/>
    </source>
</evidence>
<protein>
    <recommendedName>
        <fullName evidence="4">DUF5668 domain-containing protein</fullName>
    </recommendedName>
</protein>
<evidence type="ECO:0000313" key="2">
    <source>
        <dbReference type="EMBL" id="AZK46860.1"/>
    </source>
</evidence>
<organism evidence="2 3">
    <name type="scientific">Paenibacillus lentus</name>
    <dbReference type="NCBI Taxonomy" id="1338368"/>
    <lineage>
        <taxon>Bacteria</taxon>
        <taxon>Bacillati</taxon>
        <taxon>Bacillota</taxon>
        <taxon>Bacilli</taxon>
        <taxon>Bacillales</taxon>
        <taxon>Paenibacillaceae</taxon>
        <taxon>Paenibacillus</taxon>
    </lineage>
</organism>
<dbReference type="RefSeq" id="WP_125082905.1">
    <property type="nucleotide sequence ID" value="NZ_CP034248.1"/>
</dbReference>
<evidence type="ECO:0000256" key="1">
    <source>
        <dbReference type="SAM" id="Phobius"/>
    </source>
</evidence>
<dbReference type="AlphaFoldDB" id="A0A3S8RVI7"/>
<gene>
    <name evidence="2" type="ORF">EIM92_12440</name>
</gene>
<keyword evidence="1" id="KW-0812">Transmembrane</keyword>
<keyword evidence="1" id="KW-1133">Transmembrane helix</keyword>
<keyword evidence="1" id="KW-0472">Membrane</keyword>
<proteinExistence type="predicted"/>